<dbReference type="EMBL" id="AVOT02007069">
    <property type="protein sequence ID" value="MBW0483083.1"/>
    <property type="molecule type" value="Genomic_DNA"/>
</dbReference>
<reference evidence="1" key="1">
    <citation type="submission" date="2021-03" db="EMBL/GenBank/DDBJ databases">
        <title>Draft genome sequence of rust myrtle Austropuccinia psidii MF-1, a brazilian biotype.</title>
        <authorList>
            <person name="Quecine M.C."/>
            <person name="Pachon D.M.R."/>
            <person name="Bonatelli M.L."/>
            <person name="Correr F.H."/>
            <person name="Franceschini L.M."/>
            <person name="Leite T.F."/>
            <person name="Margarido G.R.A."/>
            <person name="Almeida C.A."/>
            <person name="Ferrarezi J.A."/>
            <person name="Labate C.A."/>
        </authorList>
    </citation>
    <scope>NUCLEOTIDE SEQUENCE</scope>
    <source>
        <strain evidence="1">MF-1</strain>
    </source>
</reference>
<organism evidence="1 2">
    <name type="scientific">Austropuccinia psidii MF-1</name>
    <dbReference type="NCBI Taxonomy" id="1389203"/>
    <lineage>
        <taxon>Eukaryota</taxon>
        <taxon>Fungi</taxon>
        <taxon>Dikarya</taxon>
        <taxon>Basidiomycota</taxon>
        <taxon>Pucciniomycotina</taxon>
        <taxon>Pucciniomycetes</taxon>
        <taxon>Pucciniales</taxon>
        <taxon>Sphaerophragmiaceae</taxon>
        <taxon>Austropuccinia</taxon>
    </lineage>
</organism>
<keyword evidence="2" id="KW-1185">Reference proteome</keyword>
<accession>A0A9Q3GWQ3</accession>
<comment type="caution">
    <text evidence="1">The sequence shown here is derived from an EMBL/GenBank/DDBJ whole genome shotgun (WGS) entry which is preliminary data.</text>
</comment>
<sequence length="110" mass="12345">MNRRRIDLSHACIKYQVIRSTASPSAKTSHLAMTFLRRPLSTYPPNFGAHMLDVAGGSNKAQVARINRRSKTKFRDPGDSALTNENTGLPCWRQPKTSSLYKGVFPRGKR</sequence>
<dbReference type="AlphaFoldDB" id="A0A9Q3GWQ3"/>
<evidence type="ECO:0000313" key="2">
    <source>
        <dbReference type="Proteomes" id="UP000765509"/>
    </source>
</evidence>
<evidence type="ECO:0000313" key="1">
    <source>
        <dbReference type="EMBL" id="MBW0483083.1"/>
    </source>
</evidence>
<proteinExistence type="predicted"/>
<name>A0A9Q3GWQ3_9BASI</name>
<gene>
    <name evidence="1" type="ORF">O181_022798</name>
</gene>
<protein>
    <submittedName>
        <fullName evidence="1">Uncharacterized protein</fullName>
    </submittedName>
</protein>
<dbReference type="Proteomes" id="UP000765509">
    <property type="component" value="Unassembled WGS sequence"/>
</dbReference>